<dbReference type="AlphaFoldDB" id="A0A1M5AVW0"/>
<comment type="similarity">
    <text evidence="2 8">Belongs to the UPF0208 family.</text>
</comment>
<evidence type="ECO:0000256" key="3">
    <source>
        <dbReference type="ARBA" id="ARBA00022475"/>
    </source>
</evidence>
<evidence type="ECO:0000256" key="5">
    <source>
        <dbReference type="ARBA" id="ARBA00022692"/>
    </source>
</evidence>
<dbReference type="EMBL" id="FQUH01000008">
    <property type="protein sequence ID" value="SHF34062.1"/>
    <property type="molecule type" value="Genomic_DNA"/>
</dbReference>
<keyword evidence="6 8" id="KW-1133">Transmembrane helix</keyword>
<evidence type="ECO:0000256" key="7">
    <source>
        <dbReference type="ARBA" id="ARBA00023136"/>
    </source>
</evidence>
<dbReference type="HAMAP" id="MF_01101">
    <property type="entry name" value="UPF0208"/>
    <property type="match status" value="1"/>
</dbReference>
<evidence type="ECO:0000313" key="9">
    <source>
        <dbReference type="EMBL" id="SHF34062.1"/>
    </source>
</evidence>
<gene>
    <name evidence="9" type="ORF">SAMN02745781_02042</name>
</gene>
<reference evidence="10" key="1">
    <citation type="submission" date="2016-11" db="EMBL/GenBank/DDBJ databases">
        <authorList>
            <person name="Varghese N."/>
            <person name="Submissions S."/>
        </authorList>
    </citation>
    <scope>NUCLEOTIDE SEQUENCE [LARGE SCALE GENOMIC DNA]</scope>
    <source>
        <strain evidence="10">DSM 21264</strain>
    </source>
</reference>
<dbReference type="InterPro" id="IPR007334">
    <property type="entry name" value="UPF0208"/>
</dbReference>
<dbReference type="GO" id="GO:0005886">
    <property type="term" value="C:plasma membrane"/>
    <property type="evidence" value="ECO:0007669"/>
    <property type="project" value="UniProtKB-SubCell"/>
</dbReference>
<evidence type="ECO:0000256" key="6">
    <source>
        <dbReference type="ARBA" id="ARBA00022989"/>
    </source>
</evidence>
<dbReference type="NCBIfam" id="NF002493">
    <property type="entry name" value="PRK01816.1"/>
    <property type="match status" value="1"/>
</dbReference>
<evidence type="ECO:0000256" key="8">
    <source>
        <dbReference type="HAMAP-Rule" id="MF_01101"/>
    </source>
</evidence>
<sequence length="152" mass="17456">MPMSHNAGLIHNLKDGQKYMDIWPMRKELAPIFPEQRIIKATRFAVKVMPAVAAISVLTQMVFHNIGAVPQAIVVALFAISLPLQGIWWLGNRANTRLPPSLAEWYRELYQKIVETGFALEPMKARPRYKELAQVLNKAFRQLDKSALDRWF</sequence>
<evidence type="ECO:0000256" key="1">
    <source>
        <dbReference type="ARBA" id="ARBA00004429"/>
    </source>
</evidence>
<evidence type="ECO:0000313" key="10">
    <source>
        <dbReference type="Proteomes" id="UP000184159"/>
    </source>
</evidence>
<keyword evidence="7 8" id="KW-0472">Membrane</keyword>
<evidence type="ECO:0000256" key="4">
    <source>
        <dbReference type="ARBA" id="ARBA00022519"/>
    </source>
</evidence>
<dbReference type="Pfam" id="PF04217">
    <property type="entry name" value="DUF412"/>
    <property type="match status" value="1"/>
</dbReference>
<feature type="transmembrane region" description="Helical" evidence="8">
    <location>
        <begin position="69"/>
        <end position="90"/>
    </location>
</feature>
<keyword evidence="4" id="KW-0997">Cell inner membrane</keyword>
<comment type="subcellular location">
    <subcellularLocation>
        <location evidence="1">Cell inner membrane</location>
        <topology evidence="1">Multi-pass membrane protein</topology>
    </subcellularLocation>
    <subcellularLocation>
        <location evidence="8">Cell membrane</location>
        <topology evidence="8">Multi-pass membrane protein</topology>
    </subcellularLocation>
</comment>
<keyword evidence="3 8" id="KW-1003">Cell membrane</keyword>
<protein>
    <recommendedName>
        <fullName evidence="8">UPF0208 membrane protein SAMN02745781_02042</fullName>
    </recommendedName>
</protein>
<proteinExistence type="inferred from homology"/>
<keyword evidence="5 8" id="KW-0812">Transmembrane</keyword>
<keyword evidence="10" id="KW-1185">Reference proteome</keyword>
<dbReference type="Proteomes" id="UP000184159">
    <property type="component" value="Unassembled WGS sequence"/>
</dbReference>
<feature type="transmembrane region" description="Helical" evidence="8">
    <location>
        <begin position="44"/>
        <end position="63"/>
    </location>
</feature>
<name>A0A1M5AVW0_VIBGA</name>
<accession>A0A1M5AVW0</accession>
<evidence type="ECO:0000256" key="2">
    <source>
        <dbReference type="ARBA" id="ARBA00009474"/>
    </source>
</evidence>
<organism evidence="9 10">
    <name type="scientific">Vibrio gazogenes DSM 21264 = NBRC 103151</name>
    <dbReference type="NCBI Taxonomy" id="1123492"/>
    <lineage>
        <taxon>Bacteria</taxon>
        <taxon>Pseudomonadati</taxon>
        <taxon>Pseudomonadota</taxon>
        <taxon>Gammaproteobacteria</taxon>
        <taxon>Vibrionales</taxon>
        <taxon>Vibrionaceae</taxon>
        <taxon>Vibrio</taxon>
    </lineage>
</organism>